<dbReference type="RefSeq" id="WP_124878049.1">
    <property type="nucleotide sequence ID" value="NZ_RQJO01000011.1"/>
</dbReference>
<dbReference type="EMBL" id="RQJO01000011">
    <property type="protein sequence ID" value="RRB00017.1"/>
    <property type="molecule type" value="Genomic_DNA"/>
</dbReference>
<proteinExistence type="predicted"/>
<organism evidence="1 2">
    <name type="scientific">Larkinella rosea</name>
    <dbReference type="NCBI Taxonomy" id="2025312"/>
    <lineage>
        <taxon>Bacteria</taxon>
        <taxon>Pseudomonadati</taxon>
        <taxon>Bacteroidota</taxon>
        <taxon>Cytophagia</taxon>
        <taxon>Cytophagales</taxon>
        <taxon>Spirosomataceae</taxon>
        <taxon>Larkinella</taxon>
    </lineage>
</organism>
<dbReference type="Proteomes" id="UP000271925">
    <property type="component" value="Unassembled WGS sequence"/>
</dbReference>
<gene>
    <name evidence="1" type="ORF">EHT25_25675</name>
</gene>
<keyword evidence="2" id="KW-1185">Reference proteome</keyword>
<sequence length="205" mass="24397">MEETHNNAVSETYRKYLIKVKLNEAFYYMMWGTDMADSEQQDKLLLDPENRILLFSRIDQIADFIAANSISVFDESNFHPWLAVLTGPDAYTVYDLDYLQTLLSSALKEEQILQNPDVTSELIGFFNLYGDYAYQLEEDFLFKPYSKPQLQLFFDYCYDTFFWTTPPDELTRRQSIIRSKFRFTKFKTDMLRLLTIFISHCRFIT</sequence>
<evidence type="ECO:0000313" key="1">
    <source>
        <dbReference type="EMBL" id="RRB00017.1"/>
    </source>
</evidence>
<protein>
    <submittedName>
        <fullName evidence="1">Uncharacterized protein</fullName>
    </submittedName>
</protein>
<name>A0A3P1BFX1_9BACT</name>
<dbReference type="OrthoDB" id="770969at2"/>
<reference evidence="1 2" key="1">
    <citation type="submission" date="2018-11" db="EMBL/GenBank/DDBJ databases">
        <authorList>
            <person name="Zhou Z."/>
            <person name="Wang G."/>
        </authorList>
    </citation>
    <scope>NUCLEOTIDE SEQUENCE [LARGE SCALE GENOMIC DNA]</scope>
    <source>
        <strain evidence="1 2">KCTC52004</strain>
    </source>
</reference>
<comment type="caution">
    <text evidence="1">The sequence shown here is derived from an EMBL/GenBank/DDBJ whole genome shotgun (WGS) entry which is preliminary data.</text>
</comment>
<evidence type="ECO:0000313" key="2">
    <source>
        <dbReference type="Proteomes" id="UP000271925"/>
    </source>
</evidence>
<accession>A0A3P1BFX1</accession>
<dbReference type="AlphaFoldDB" id="A0A3P1BFX1"/>